<reference evidence="1" key="1">
    <citation type="journal article" date="2018" name="Genome Biol.">
        <title>SKESA: strategic k-mer extension for scrupulous assemblies.</title>
        <authorList>
            <person name="Souvorov A."/>
            <person name="Agarwala R."/>
            <person name="Lipman D.J."/>
        </authorList>
    </citation>
    <scope>NUCLEOTIDE SEQUENCE</scope>
    <source>
        <strain evidence="1">405-87</strain>
    </source>
</reference>
<sequence length="164" mass="17997">MSSGIFLNLSDIKGESTDKNHKGWIELQHVNFSVANNAHIASSGVRKLNKGTADFSAIHCTKIMDSSTVKLLSAVSAGDFLKTVKLNICTMFKNELHPYAELEMEQCMISAISEHADKEGGYPQEDFTIVFSKVKWTFTPLDADGIKGSKVGPEGWDLLQNSKS</sequence>
<dbReference type="InterPro" id="IPR053165">
    <property type="entry name" value="HSI-I_assembly_Hcp1"/>
</dbReference>
<dbReference type="EMBL" id="DAAWID010000035">
    <property type="protein sequence ID" value="HAF7989327.1"/>
    <property type="molecule type" value="Genomic_DNA"/>
</dbReference>
<dbReference type="Gene3D" id="2.30.110.20">
    <property type="entry name" value="Hcp1-like"/>
    <property type="match status" value="1"/>
</dbReference>
<accession>A0A753BA04</accession>
<name>A0A753BA04_SALHO</name>
<dbReference type="InterPro" id="IPR036624">
    <property type="entry name" value="Hcp1-lik_sf"/>
</dbReference>
<dbReference type="PANTHER" id="PTHR36152">
    <property type="entry name" value="CYTOPLASMIC PROTEIN-RELATED"/>
    <property type="match status" value="1"/>
</dbReference>
<organism evidence="1">
    <name type="scientific">Salmonella enterica subsp. houtenae serovar 45:g,z51:-</name>
    <dbReference type="NCBI Taxonomy" id="1967611"/>
    <lineage>
        <taxon>Bacteria</taxon>
        <taxon>Pseudomonadati</taxon>
        <taxon>Pseudomonadota</taxon>
        <taxon>Gammaproteobacteria</taxon>
        <taxon>Enterobacterales</taxon>
        <taxon>Enterobacteriaceae</taxon>
        <taxon>Salmonella</taxon>
    </lineage>
</organism>
<comment type="caution">
    <text evidence="1">The sequence shown here is derived from an EMBL/GenBank/DDBJ whole genome shotgun (WGS) entry which is preliminary data.</text>
</comment>
<proteinExistence type="predicted"/>
<protein>
    <submittedName>
        <fullName evidence="1">Type VI secretion system tube protein Hcp</fullName>
    </submittedName>
</protein>
<dbReference type="PANTHER" id="PTHR36152:SF1">
    <property type="entry name" value="UBIQUITIN-LIKE DOMAIN-CONTAINING PROTEIN"/>
    <property type="match status" value="1"/>
</dbReference>
<dbReference type="SUPFAM" id="SSF141452">
    <property type="entry name" value="Hcp1-like"/>
    <property type="match status" value="1"/>
</dbReference>
<reference evidence="1" key="2">
    <citation type="submission" date="2018-07" db="EMBL/GenBank/DDBJ databases">
        <authorList>
            <consortium name="NCBI Pathogen Detection Project"/>
        </authorList>
    </citation>
    <scope>NUCLEOTIDE SEQUENCE</scope>
    <source>
        <strain evidence="1">405-87</strain>
    </source>
</reference>
<dbReference type="AlphaFoldDB" id="A0A753BA04"/>
<dbReference type="InterPro" id="IPR008514">
    <property type="entry name" value="T6SS_Hcp"/>
</dbReference>
<gene>
    <name evidence="1" type="ORF">GND80_004186</name>
</gene>
<dbReference type="Pfam" id="PF05638">
    <property type="entry name" value="T6SS_HCP"/>
    <property type="match status" value="1"/>
</dbReference>
<evidence type="ECO:0000313" key="1">
    <source>
        <dbReference type="EMBL" id="HAF7989327.1"/>
    </source>
</evidence>